<keyword evidence="3" id="KW-1185">Reference proteome</keyword>
<organism evidence="2 3">
    <name type="scientific">Alligator mississippiensis</name>
    <name type="common">American alligator</name>
    <dbReference type="NCBI Taxonomy" id="8496"/>
    <lineage>
        <taxon>Eukaryota</taxon>
        <taxon>Metazoa</taxon>
        <taxon>Chordata</taxon>
        <taxon>Craniata</taxon>
        <taxon>Vertebrata</taxon>
        <taxon>Euteleostomi</taxon>
        <taxon>Archelosauria</taxon>
        <taxon>Archosauria</taxon>
        <taxon>Crocodylia</taxon>
        <taxon>Alligatoridae</taxon>
        <taxon>Alligatorinae</taxon>
        <taxon>Alligator</taxon>
    </lineage>
</organism>
<name>A0A151MVI9_ALLMI</name>
<evidence type="ECO:0000313" key="2">
    <source>
        <dbReference type="EMBL" id="KYO28561.1"/>
    </source>
</evidence>
<comment type="caution">
    <text evidence="2">The sequence shown here is derived from an EMBL/GenBank/DDBJ whole genome shotgun (WGS) entry which is preliminary data.</text>
</comment>
<proteinExistence type="predicted"/>
<gene>
    <name evidence="2" type="ORF">Y1Q_0005356</name>
</gene>
<feature type="compositionally biased region" description="Basic and acidic residues" evidence="1">
    <location>
        <begin position="1"/>
        <end position="19"/>
    </location>
</feature>
<dbReference type="AlphaFoldDB" id="A0A151MVI9"/>
<protein>
    <submittedName>
        <fullName evidence="2">Uncharacterized protein</fullName>
    </submittedName>
</protein>
<dbReference type="Proteomes" id="UP000050525">
    <property type="component" value="Unassembled WGS sequence"/>
</dbReference>
<dbReference type="EMBL" id="AKHW03004889">
    <property type="protein sequence ID" value="KYO28561.1"/>
    <property type="molecule type" value="Genomic_DNA"/>
</dbReference>
<feature type="compositionally biased region" description="Polar residues" evidence="1">
    <location>
        <begin position="67"/>
        <end position="77"/>
    </location>
</feature>
<feature type="region of interest" description="Disordered" evidence="1">
    <location>
        <begin position="1"/>
        <end position="87"/>
    </location>
</feature>
<evidence type="ECO:0000313" key="3">
    <source>
        <dbReference type="Proteomes" id="UP000050525"/>
    </source>
</evidence>
<sequence>MPGRRREPSPPPRVEKPRAELCSQQDKSLRLLSGQSTKRKSPARNEECGCGTCRFQGGSVREDQASRGRTLSPTSFSAHGEIIGKGT</sequence>
<reference evidence="2 3" key="1">
    <citation type="journal article" date="2012" name="Genome Biol.">
        <title>Sequencing three crocodilian genomes to illuminate the evolution of archosaurs and amniotes.</title>
        <authorList>
            <person name="St John J.A."/>
            <person name="Braun E.L."/>
            <person name="Isberg S.R."/>
            <person name="Miles L.G."/>
            <person name="Chong A.Y."/>
            <person name="Gongora J."/>
            <person name="Dalzell P."/>
            <person name="Moran C."/>
            <person name="Bed'hom B."/>
            <person name="Abzhanov A."/>
            <person name="Burgess S.C."/>
            <person name="Cooksey A.M."/>
            <person name="Castoe T.A."/>
            <person name="Crawford N.G."/>
            <person name="Densmore L.D."/>
            <person name="Drew J.C."/>
            <person name="Edwards S.V."/>
            <person name="Faircloth B.C."/>
            <person name="Fujita M.K."/>
            <person name="Greenwold M.J."/>
            <person name="Hoffmann F.G."/>
            <person name="Howard J.M."/>
            <person name="Iguchi T."/>
            <person name="Janes D.E."/>
            <person name="Khan S.Y."/>
            <person name="Kohno S."/>
            <person name="de Koning A.J."/>
            <person name="Lance S.L."/>
            <person name="McCarthy F.M."/>
            <person name="McCormack J.E."/>
            <person name="Merchant M.E."/>
            <person name="Peterson D.G."/>
            <person name="Pollock D.D."/>
            <person name="Pourmand N."/>
            <person name="Raney B.J."/>
            <person name="Roessler K.A."/>
            <person name="Sanford J.R."/>
            <person name="Sawyer R.H."/>
            <person name="Schmidt C.J."/>
            <person name="Triplett E.W."/>
            <person name="Tuberville T.D."/>
            <person name="Venegas-Anaya M."/>
            <person name="Howard J.T."/>
            <person name="Jarvis E.D."/>
            <person name="Guillette L.J.Jr."/>
            <person name="Glenn T.C."/>
            <person name="Green R.E."/>
            <person name="Ray D.A."/>
        </authorList>
    </citation>
    <scope>NUCLEOTIDE SEQUENCE [LARGE SCALE GENOMIC DNA]</scope>
    <source>
        <strain evidence="2">KSC_2009_1</strain>
    </source>
</reference>
<accession>A0A151MVI9</accession>
<evidence type="ECO:0000256" key="1">
    <source>
        <dbReference type="SAM" id="MobiDB-lite"/>
    </source>
</evidence>